<accession>A0A3N2RQ38</accession>
<dbReference type="RefSeq" id="WP_123652816.1">
    <property type="nucleotide sequence ID" value="NZ_RHFN01000047.1"/>
</dbReference>
<gene>
    <name evidence="1" type="ORF">EB837_24840</name>
</gene>
<name>A0A3N2RQ38_9ENTR</name>
<proteinExistence type="predicted"/>
<protein>
    <submittedName>
        <fullName evidence="1">Uncharacterized protein</fullName>
    </submittedName>
</protein>
<sequence length="333" mass="38939">MASKHKLIVHISDDLLYDVIIKEAKASGKAQSEFIRDIVAKELLDKIIARKEEMNNCYSIFKDDYYGVNSIFNRNYYKTAYPMDMTIDSVRQITKDGVIQLHKIDEIISHDYESVFFGMMSLSLKALMSSVKNEVQGLIPKIIKDRWSELEYGMGVADLNLIFIDRVDVVVKSYTEGDENTKSKVIINIKIHLQASRFLFKSIEYNKDFLRIDFLNIRYHRFKDVAVKGWLSDRYERLLYLKPIREVLLGGFFAGLLYRQKEKELLMTEIDNLYLNQDFGQNGMLGVPDRFVKLHMSNEQIKLNLGSFRNAFESVKEKMNRFKRSDGSPDWLK</sequence>
<comment type="caution">
    <text evidence="1">The sequence shown here is derived from an EMBL/GenBank/DDBJ whole genome shotgun (WGS) entry which is preliminary data.</text>
</comment>
<organism evidence="1 2">
    <name type="scientific">Kluyvera ascorbata</name>
    <dbReference type="NCBI Taxonomy" id="51288"/>
    <lineage>
        <taxon>Bacteria</taxon>
        <taxon>Pseudomonadati</taxon>
        <taxon>Pseudomonadota</taxon>
        <taxon>Gammaproteobacteria</taxon>
        <taxon>Enterobacterales</taxon>
        <taxon>Enterobacteriaceae</taxon>
        <taxon>Kluyvera</taxon>
    </lineage>
</organism>
<evidence type="ECO:0000313" key="1">
    <source>
        <dbReference type="EMBL" id="ROU09564.1"/>
    </source>
</evidence>
<dbReference type="Proteomes" id="UP000268051">
    <property type="component" value="Unassembled WGS sequence"/>
</dbReference>
<dbReference type="AlphaFoldDB" id="A0A3N2RQ38"/>
<evidence type="ECO:0000313" key="2">
    <source>
        <dbReference type="Proteomes" id="UP000268051"/>
    </source>
</evidence>
<dbReference type="EMBL" id="RHFN01000047">
    <property type="protein sequence ID" value="ROU09564.1"/>
    <property type="molecule type" value="Genomic_DNA"/>
</dbReference>
<dbReference type="OrthoDB" id="6507301at2"/>
<reference evidence="1 2" key="1">
    <citation type="submission" date="2018-10" db="EMBL/GenBank/DDBJ databases">
        <title>Horizontal transference of carbapenem resistance between Klebsiella pneumoniae and Kluyvera ascorbata during abdominal infection: a case report.</title>
        <authorList>
            <person name="Raro O.H.F."/>
            <person name="Lima-Morales D."/>
            <person name="Barth A.L."/>
            <person name="Paim T.G.S."/>
            <person name="Mott M.P."/>
            <person name="Riche C.V.W."/>
            <person name="Teixeira U.F."/>
            <person name="Waechter F."/>
            <person name="Dias C.A.G."/>
        </authorList>
    </citation>
    <scope>NUCLEOTIDE SEQUENCE [LARGE SCALE GENOMIC DNA]</scope>
    <source>
        <strain evidence="1 2">OT2</strain>
    </source>
</reference>